<evidence type="ECO:0000313" key="2">
    <source>
        <dbReference type="EMBL" id="SET44682.1"/>
    </source>
</evidence>
<dbReference type="HOGENOM" id="CLU_025928_0_0_10"/>
<keyword evidence="3" id="KW-1185">Reference proteome</keyword>
<gene>
    <name evidence="1" type="ORF">FH5T_15160</name>
    <name evidence="2" type="ORF">SAMN05444285_11350</name>
</gene>
<dbReference type="Proteomes" id="UP000181981">
    <property type="component" value="Unassembled WGS sequence"/>
</dbReference>
<evidence type="ECO:0000313" key="3">
    <source>
        <dbReference type="Proteomes" id="UP000023772"/>
    </source>
</evidence>
<dbReference type="InterPro" id="IPR024302">
    <property type="entry name" value="SusD-like"/>
</dbReference>
<sequence>MKNIKIIQIIVTLVTVVFFTNCNDFEEINTSPTAVGPDKVQIEYLINNSIIKAQQNPHIAERMFILNWKAAAHYETGGYAITGSDINGWSEDYWKDYVGTWINLAQQAITLGTESMEAGTAYSYTSNLVQIARIWRAYLISEVSDNFGPNPSINAFQGENPDSYSLQEIYHFIIEELEDAQSMLDESVDMSSVADYDYMLNFDVVNWKQYANSLRLRFAMRLSEAEPSYAKTAFEKAVSDAGGINGFVNTLESMPTVPEDGGWKDLTRVMSRPWNRQFLTATMSNITFGLGGVPSRDLATVPGTSVYNLSAEIFDEYEKPVHDYLGLYLPDNIATAVNNPAKGHFFDGIPDKIDPRILKMFALPGYDDGTVMFRYDPTGDAYTVKTWNMESDTALFNVRYSFNAFTNGDVGEKGSRTDKLYWSYNQPHISNVYHEGPTERVWFGPWETYFLLAEAATYGWNAGGTAKEHYENGVRISFDYHGLSEFAEDYLASTEYSRAGTSVSFDHTDEATSYTINNYDPYDETAGTVTYEYPENFGSVTNNDVLSKIITQKYIANCPWQPLEAWNDHRRLGLPFFVNPAAENILPNLPGATPTGVLESKRAFFPQRLRYPVSLQNTNPESYDQALQYLNGEDLVTTPLWWAKQ</sequence>
<evidence type="ECO:0000313" key="4">
    <source>
        <dbReference type="Proteomes" id="UP000181981"/>
    </source>
</evidence>
<reference evidence="1 3" key="1">
    <citation type="submission" date="2014-03" db="EMBL/GenBank/DDBJ databases">
        <title>Complete genome sequence of a deeply braunched marine Bacteroidia bacterium Draconibacterium orientale type strain FH5T.</title>
        <authorList>
            <person name="Li X."/>
            <person name="Wang X."/>
            <person name="Xie Z."/>
            <person name="Du Z."/>
            <person name="Chen G."/>
        </authorList>
    </citation>
    <scope>NUCLEOTIDE SEQUENCE [LARGE SCALE GENOMIC DNA]</scope>
    <source>
        <strain evidence="1 3">FH5</strain>
    </source>
</reference>
<protein>
    <submittedName>
        <fullName evidence="2">Susd and RagB outer membrane lipoprotein</fullName>
    </submittedName>
</protein>
<dbReference type="eggNOG" id="ENOG502Z8DZ">
    <property type="taxonomic scope" value="Bacteria"/>
</dbReference>
<dbReference type="Pfam" id="PF12741">
    <property type="entry name" value="SusD-like"/>
    <property type="match status" value="2"/>
</dbReference>
<dbReference type="AlphaFoldDB" id="X5DJ11"/>
<dbReference type="RefSeq" id="WP_038560205.1">
    <property type="nucleotide sequence ID" value="NZ_FOHT01000013.1"/>
</dbReference>
<dbReference type="STRING" id="1168034.FH5T_15160"/>
<dbReference type="Gene3D" id="1.25.40.390">
    <property type="match status" value="2"/>
</dbReference>
<reference evidence="2 4" key="2">
    <citation type="submission" date="2016-10" db="EMBL/GenBank/DDBJ databases">
        <authorList>
            <person name="de Groot N.N."/>
        </authorList>
    </citation>
    <scope>NUCLEOTIDE SEQUENCE [LARGE SCALE GENOMIC DNA]</scope>
    <source>
        <strain evidence="2 4">DSM 25947</strain>
    </source>
</reference>
<proteinExistence type="predicted"/>
<keyword evidence="2" id="KW-0449">Lipoprotein</keyword>
<accession>X5DJ11</accession>
<organism evidence="2 4">
    <name type="scientific">Draconibacterium orientale</name>
    <dbReference type="NCBI Taxonomy" id="1168034"/>
    <lineage>
        <taxon>Bacteria</taxon>
        <taxon>Pseudomonadati</taxon>
        <taxon>Bacteroidota</taxon>
        <taxon>Bacteroidia</taxon>
        <taxon>Marinilabiliales</taxon>
        <taxon>Prolixibacteraceae</taxon>
        <taxon>Draconibacterium</taxon>
    </lineage>
</organism>
<dbReference type="KEGG" id="dori:FH5T_15160"/>
<dbReference type="EMBL" id="FOHT01000013">
    <property type="protein sequence ID" value="SET44682.1"/>
    <property type="molecule type" value="Genomic_DNA"/>
</dbReference>
<dbReference type="OrthoDB" id="1109828at2"/>
<dbReference type="InterPro" id="IPR011990">
    <property type="entry name" value="TPR-like_helical_dom_sf"/>
</dbReference>
<evidence type="ECO:0000313" key="1">
    <source>
        <dbReference type="EMBL" id="AHW60522.1"/>
    </source>
</evidence>
<dbReference type="SUPFAM" id="SSF48452">
    <property type="entry name" value="TPR-like"/>
    <property type="match status" value="1"/>
</dbReference>
<dbReference type="Proteomes" id="UP000023772">
    <property type="component" value="Chromosome"/>
</dbReference>
<dbReference type="EMBL" id="CP007451">
    <property type="protein sequence ID" value="AHW60522.1"/>
    <property type="molecule type" value="Genomic_DNA"/>
</dbReference>
<name>X5DJ11_9BACT</name>